<evidence type="ECO:0000313" key="8">
    <source>
        <dbReference type="EMBL" id="KAF5801685.1"/>
    </source>
</evidence>
<keyword evidence="5" id="KW-0067">ATP-binding</keyword>
<dbReference type="InterPro" id="IPR050108">
    <property type="entry name" value="CDK"/>
</dbReference>
<evidence type="ECO:0000256" key="6">
    <source>
        <dbReference type="SAM" id="Phobius"/>
    </source>
</evidence>
<keyword evidence="6" id="KW-1133">Transmembrane helix</keyword>
<dbReference type="InParanoid" id="A0A251UJW4"/>
<accession>A0A251UJW4</accession>
<evidence type="ECO:0000256" key="4">
    <source>
        <dbReference type="ARBA" id="ARBA00022777"/>
    </source>
</evidence>
<evidence type="ECO:0000256" key="3">
    <source>
        <dbReference type="ARBA" id="ARBA00022741"/>
    </source>
</evidence>
<evidence type="ECO:0000313" key="9">
    <source>
        <dbReference type="EMBL" id="OTG22621.1"/>
    </source>
</evidence>
<dbReference type="PROSITE" id="PS50011">
    <property type="entry name" value="PROTEIN_KINASE_DOM"/>
    <property type="match status" value="1"/>
</dbReference>
<dbReference type="Pfam" id="PF00069">
    <property type="entry name" value="Pkinase"/>
    <property type="match status" value="1"/>
</dbReference>
<dbReference type="GO" id="GO:0005524">
    <property type="term" value="F:ATP binding"/>
    <property type="evidence" value="ECO:0007669"/>
    <property type="project" value="UniProtKB-KW"/>
</dbReference>
<dbReference type="InterPro" id="IPR000719">
    <property type="entry name" value="Prot_kinase_dom"/>
</dbReference>
<dbReference type="Gramene" id="mRNA:HanXRQr2_Chr06g0250961">
    <property type="protein sequence ID" value="mRNA:HanXRQr2_Chr06g0250961"/>
    <property type="gene ID" value="HanXRQr2_Chr06g0250961"/>
</dbReference>
<name>A0A251UJW4_HELAN</name>
<reference evidence="9" key="2">
    <citation type="submission" date="2017-02" db="EMBL/GenBank/DDBJ databases">
        <title>Sunflower complete genome.</title>
        <authorList>
            <person name="Langlade N."/>
            <person name="Munos S."/>
        </authorList>
    </citation>
    <scope>NUCLEOTIDE SEQUENCE [LARGE SCALE GENOMIC DNA]</scope>
    <source>
        <tissue evidence="9">Leaves</tissue>
    </source>
</reference>
<keyword evidence="1" id="KW-0723">Serine/threonine-protein kinase</keyword>
<dbReference type="AlphaFoldDB" id="A0A251UJW4"/>
<reference evidence="8" key="3">
    <citation type="submission" date="2020-06" db="EMBL/GenBank/DDBJ databases">
        <title>Helianthus annuus Genome sequencing and assembly Release 2.</title>
        <authorList>
            <person name="Gouzy J."/>
            <person name="Langlade N."/>
            <person name="Munos S."/>
        </authorList>
    </citation>
    <scope>NUCLEOTIDE SEQUENCE</scope>
    <source>
        <tissue evidence="8">Leaves</tissue>
    </source>
</reference>
<evidence type="ECO:0000256" key="1">
    <source>
        <dbReference type="ARBA" id="ARBA00022527"/>
    </source>
</evidence>
<dbReference type="EMBL" id="MNCJ02000321">
    <property type="protein sequence ID" value="KAF5801685.1"/>
    <property type="molecule type" value="Genomic_DNA"/>
</dbReference>
<proteinExistence type="predicted"/>
<keyword evidence="6" id="KW-0472">Membrane</keyword>
<reference evidence="8 10" key="1">
    <citation type="journal article" date="2017" name="Nature">
        <title>The sunflower genome provides insights into oil metabolism, flowering and Asterid evolution.</title>
        <authorList>
            <person name="Badouin H."/>
            <person name="Gouzy J."/>
            <person name="Grassa C.J."/>
            <person name="Murat F."/>
            <person name="Staton S.E."/>
            <person name="Cottret L."/>
            <person name="Lelandais-Briere C."/>
            <person name="Owens G.L."/>
            <person name="Carrere S."/>
            <person name="Mayjonade B."/>
            <person name="Legrand L."/>
            <person name="Gill N."/>
            <person name="Kane N.C."/>
            <person name="Bowers J.E."/>
            <person name="Hubner S."/>
            <person name="Bellec A."/>
            <person name="Berard A."/>
            <person name="Berges H."/>
            <person name="Blanchet N."/>
            <person name="Boniface M.C."/>
            <person name="Brunel D."/>
            <person name="Catrice O."/>
            <person name="Chaidir N."/>
            <person name="Claudel C."/>
            <person name="Donnadieu C."/>
            <person name="Faraut T."/>
            <person name="Fievet G."/>
            <person name="Helmstetter N."/>
            <person name="King M."/>
            <person name="Knapp S.J."/>
            <person name="Lai Z."/>
            <person name="Le Paslier M.C."/>
            <person name="Lippi Y."/>
            <person name="Lorenzon L."/>
            <person name="Mandel J.R."/>
            <person name="Marage G."/>
            <person name="Marchand G."/>
            <person name="Marquand E."/>
            <person name="Bret-Mestries E."/>
            <person name="Morien E."/>
            <person name="Nambeesan S."/>
            <person name="Nguyen T."/>
            <person name="Pegot-Espagnet P."/>
            <person name="Pouilly N."/>
            <person name="Raftis F."/>
            <person name="Sallet E."/>
            <person name="Schiex T."/>
            <person name="Thomas J."/>
            <person name="Vandecasteele C."/>
            <person name="Vares D."/>
            <person name="Vear F."/>
            <person name="Vautrin S."/>
            <person name="Crespi M."/>
            <person name="Mangin B."/>
            <person name="Burke J.M."/>
            <person name="Salse J."/>
            <person name="Munos S."/>
            <person name="Vincourt P."/>
            <person name="Rieseberg L.H."/>
            <person name="Langlade N.B."/>
        </authorList>
    </citation>
    <scope>NUCLEOTIDE SEQUENCE [LARGE SCALE GENOMIC DNA]</scope>
    <source>
        <strain evidence="10">cv. SF193</strain>
        <tissue evidence="8">Leaves</tissue>
    </source>
</reference>
<evidence type="ECO:0000256" key="5">
    <source>
        <dbReference type="ARBA" id="ARBA00022840"/>
    </source>
</evidence>
<dbReference type="SMART" id="SM00220">
    <property type="entry name" value="S_TKc"/>
    <property type="match status" value="1"/>
</dbReference>
<protein>
    <recommendedName>
        <fullName evidence="7">Protein kinase domain-containing protein</fullName>
    </recommendedName>
</protein>
<dbReference type="SUPFAM" id="SSF56112">
    <property type="entry name" value="Protein kinase-like (PK-like)"/>
    <property type="match status" value="1"/>
</dbReference>
<organism evidence="9 10">
    <name type="scientific">Helianthus annuus</name>
    <name type="common">Common sunflower</name>
    <dbReference type="NCBI Taxonomy" id="4232"/>
    <lineage>
        <taxon>Eukaryota</taxon>
        <taxon>Viridiplantae</taxon>
        <taxon>Streptophyta</taxon>
        <taxon>Embryophyta</taxon>
        <taxon>Tracheophyta</taxon>
        <taxon>Spermatophyta</taxon>
        <taxon>Magnoliopsida</taxon>
        <taxon>eudicotyledons</taxon>
        <taxon>Gunneridae</taxon>
        <taxon>Pentapetalae</taxon>
        <taxon>asterids</taxon>
        <taxon>campanulids</taxon>
        <taxon>Asterales</taxon>
        <taxon>Asteraceae</taxon>
        <taxon>Asteroideae</taxon>
        <taxon>Heliantheae alliance</taxon>
        <taxon>Heliantheae</taxon>
        <taxon>Helianthus</taxon>
    </lineage>
</organism>
<dbReference type="PANTHER" id="PTHR24056">
    <property type="entry name" value="CELL DIVISION PROTEIN KINASE"/>
    <property type="match status" value="1"/>
</dbReference>
<evidence type="ECO:0000313" key="10">
    <source>
        <dbReference type="Proteomes" id="UP000215914"/>
    </source>
</evidence>
<keyword evidence="4" id="KW-0418">Kinase</keyword>
<evidence type="ECO:0000259" key="7">
    <source>
        <dbReference type="PROSITE" id="PS50011"/>
    </source>
</evidence>
<dbReference type="PANTHER" id="PTHR24056:SF495">
    <property type="entry name" value="CYCLIN-DEPENDENT KINASE 8-RELATED"/>
    <property type="match status" value="1"/>
</dbReference>
<keyword evidence="2 8" id="KW-0808">Transferase</keyword>
<feature type="transmembrane region" description="Helical" evidence="6">
    <location>
        <begin position="75"/>
        <end position="97"/>
    </location>
</feature>
<keyword evidence="6" id="KW-0812">Transmembrane</keyword>
<dbReference type="GO" id="GO:0004674">
    <property type="term" value="F:protein serine/threonine kinase activity"/>
    <property type="evidence" value="ECO:0007669"/>
    <property type="project" value="UniProtKB-KW"/>
</dbReference>
<dbReference type="STRING" id="4232.A0A251UJW4"/>
<gene>
    <name evidence="9" type="ORF">HannXRQ_Chr06g0173521</name>
    <name evidence="8" type="ORF">HanXRQr2_Chr06g0250961</name>
</gene>
<sequence>MASNIDDQPCLVFEFLERDLQKLINYRPLPTAKIQKYMFQLCKGLECIQGLGMLGLDEFLGTPGYKAPEILLGMIDYYVGVDIWSLGCIFGMFLTWFQDVNICFLICSVSNMYCKIVQLKCQREYCCLLVLVVMRMLTYKPARRISAHAALEHPYFAKLRCVVVF</sequence>
<dbReference type="Gene3D" id="1.10.510.10">
    <property type="entry name" value="Transferase(Phosphotransferase) domain 1"/>
    <property type="match status" value="2"/>
</dbReference>
<feature type="domain" description="Protein kinase" evidence="7">
    <location>
        <begin position="1"/>
        <end position="156"/>
    </location>
</feature>
<keyword evidence="10" id="KW-1185">Reference proteome</keyword>
<dbReference type="EMBL" id="CM007895">
    <property type="protein sequence ID" value="OTG22621.1"/>
    <property type="molecule type" value="Genomic_DNA"/>
</dbReference>
<dbReference type="InterPro" id="IPR011009">
    <property type="entry name" value="Kinase-like_dom_sf"/>
</dbReference>
<keyword evidence="3" id="KW-0547">Nucleotide-binding</keyword>
<evidence type="ECO:0000256" key="2">
    <source>
        <dbReference type="ARBA" id="ARBA00022679"/>
    </source>
</evidence>
<dbReference type="Proteomes" id="UP000215914">
    <property type="component" value="Chromosome 6"/>
</dbReference>